<keyword evidence="3" id="KW-1185">Reference proteome</keyword>
<comment type="caution">
    <text evidence="2">The sequence shown here is derived from an EMBL/GenBank/DDBJ whole genome shotgun (WGS) entry which is preliminary data.</text>
</comment>
<feature type="domain" description="PARP catalytic" evidence="1">
    <location>
        <begin position="129"/>
        <end position="219"/>
    </location>
</feature>
<protein>
    <recommendedName>
        <fullName evidence="1">PARP catalytic domain-containing protein</fullName>
    </recommendedName>
</protein>
<dbReference type="Pfam" id="PF00644">
    <property type="entry name" value="PARP"/>
    <property type="match status" value="1"/>
</dbReference>
<accession>A0ABN9SJY8</accession>
<dbReference type="InterPro" id="IPR012317">
    <property type="entry name" value="Poly(ADP-ribose)pol_cat_dom"/>
</dbReference>
<organism evidence="2 3">
    <name type="scientific">Prorocentrum cordatum</name>
    <dbReference type="NCBI Taxonomy" id="2364126"/>
    <lineage>
        <taxon>Eukaryota</taxon>
        <taxon>Sar</taxon>
        <taxon>Alveolata</taxon>
        <taxon>Dinophyceae</taxon>
        <taxon>Prorocentrales</taxon>
        <taxon>Prorocentraceae</taxon>
        <taxon>Prorocentrum</taxon>
    </lineage>
</organism>
<sequence length="278" mass="30908">MLMFKELMDKYQGGAADRLAHAAQMPRPSHYSEYRIGAVPEEDPFGQFMSHIVVSTVASHRESYRSAVYHEPPQLEIIGVRSVVNPRVQASYMAKLQNLEGKRQRKGMCSPISALSHLKVPASRYDFDLNEHFLFHGAVPSTLAEICRGGFNPQMGGETSGKLFGTASYFAANSSKSDDYTEDRVNQLEKNAKRTLMVARVALGESFRASEPMPQITRPPDDDEGVVFDSIWADTSRQGGCVDHIEVMVFSEAQALPVALVDYRHAVGCTCAFCRRRP</sequence>
<dbReference type="PANTHER" id="PTHR45740">
    <property type="entry name" value="POLY [ADP-RIBOSE] POLYMERASE"/>
    <property type="match status" value="1"/>
</dbReference>
<evidence type="ECO:0000313" key="3">
    <source>
        <dbReference type="Proteomes" id="UP001189429"/>
    </source>
</evidence>
<dbReference type="PANTHER" id="PTHR45740:SF2">
    <property type="entry name" value="POLY [ADP-RIBOSE] POLYMERASE"/>
    <property type="match status" value="1"/>
</dbReference>
<name>A0ABN9SJY8_9DINO</name>
<dbReference type="InterPro" id="IPR051712">
    <property type="entry name" value="ARTD-AVP"/>
</dbReference>
<reference evidence="2" key="1">
    <citation type="submission" date="2023-10" db="EMBL/GenBank/DDBJ databases">
        <authorList>
            <person name="Chen Y."/>
            <person name="Shah S."/>
            <person name="Dougan E. K."/>
            <person name="Thang M."/>
            <person name="Chan C."/>
        </authorList>
    </citation>
    <scope>NUCLEOTIDE SEQUENCE [LARGE SCALE GENOMIC DNA]</scope>
</reference>
<dbReference type="EMBL" id="CAUYUJ010011547">
    <property type="protein sequence ID" value="CAK0832089.1"/>
    <property type="molecule type" value="Genomic_DNA"/>
</dbReference>
<evidence type="ECO:0000259" key="1">
    <source>
        <dbReference type="Pfam" id="PF00644"/>
    </source>
</evidence>
<proteinExistence type="predicted"/>
<gene>
    <name evidence="2" type="ORF">PCOR1329_LOCUS30198</name>
</gene>
<dbReference type="SUPFAM" id="SSF56399">
    <property type="entry name" value="ADP-ribosylation"/>
    <property type="match status" value="1"/>
</dbReference>
<dbReference type="Gene3D" id="3.90.228.10">
    <property type="match status" value="1"/>
</dbReference>
<dbReference type="Proteomes" id="UP001189429">
    <property type="component" value="Unassembled WGS sequence"/>
</dbReference>
<evidence type="ECO:0000313" key="2">
    <source>
        <dbReference type="EMBL" id="CAK0832089.1"/>
    </source>
</evidence>